<proteinExistence type="predicted"/>
<feature type="domain" description="OLD protein-like TOPRIM" evidence="2">
    <location>
        <begin position="242"/>
        <end position="307"/>
    </location>
</feature>
<dbReference type="GO" id="GO:0005524">
    <property type="term" value="F:ATP binding"/>
    <property type="evidence" value="ECO:0007669"/>
    <property type="project" value="UniProtKB-KW"/>
</dbReference>
<dbReference type="Pfam" id="PF20469">
    <property type="entry name" value="OLD-like_TOPRIM"/>
    <property type="match status" value="1"/>
</dbReference>
<dbReference type="InterPro" id="IPR034139">
    <property type="entry name" value="TOPRIM_OLD"/>
</dbReference>
<comment type="caution">
    <text evidence="3">The sequence shown here is derived from an EMBL/GenBank/DDBJ whole genome shotgun (WGS) entry which is preliminary data.</text>
</comment>
<accession>A0A4Q8M6S2</accession>
<evidence type="ECO:0000313" key="4">
    <source>
        <dbReference type="Proteomes" id="UP000294164"/>
    </source>
</evidence>
<gene>
    <name evidence="3" type="ORF">EA655_00090</name>
</gene>
<name>A0A4Q8M6S2_9GAMM</name>
<protein>
    <submittedName>
        <fullName evidence="3">ATP-binding protein</fullName>
    </submittedName>
</protein>
<dbReference type="Proteomes" id="UP000294164">
    <property type="component" value="Unassembled WGS sequence"/>
</dbReference>
<dbReference type="GO" id="GO:0016887">
    <property type="term" value="F:ATP hydrolysis activity"/>
    <property type="evidence" value="ECO:0007669"/>
    <property type="project" value="InterPro"/>
</dbReference>
<dbReference type="SUPFAM" id="SSF52540">
    <property type="entry name" value="P-loop containing nucleoside triphosphate hydrolases"/>
    <property type="match status" value="1"/>
</dbReference>
<dbReference type="InterPro" id="IPR027417">
    <property type="entry name" value="P-loop_NTPase"/>
</dbReference>
<feature type="domain" description="ATPase AAA-type core" evidence="1">
    <location>
        <begin position="112"/>
        <end position="191"/>
    </location>
</feature>
<dbReference type="InterPro" id="IPR051396">
    <property type="entry name" value="Bact_Antivir_Def_Nuclease"/>
</dbReference>
<reference evidence="3 4" key="1">
    <citation type="submission" date="2019-02" db="EMBL/GenBank/DDBJ databases">
        <title>WGS of Pseudoxanthomonas species novum from clinical isolates.</title>
        <authorList>
            <person name="Bernier A.-M."/>
            <person name="Bernard K."/>
            <person name="Vachon A."/>
        </authorList>
    </citation>
    <scope>NUCLEOTIDE SEQUENCE [LARGE SCALE GENOMIC DNA]</scope>
    <source>
        <strain evidence="3 4">NML130969</strain>
    </source>
</reference>
<keyword evidence="3" id="KW-0547">Nucleotide-binding</keyword>
<evidence type="ECO:0000259" key="1">
    <source>
        <dbReference type="Pfam" id="PF13304"/>
    </source>
</evidence>
<dbReference type="AlphaFoldDB" id="A0A4Q8M6S2"/>
<dbReference type="Pfam" id="PF13304">
    <property type="entry name" value="AAA_21"/>
    <property type="match status" value="1"/>
</dbReference>
<dbReference type="PANTHER" id="PTHR43581">
    <property type="entry name" value="ATP/GTP PHOSPHATASE"/>
    <property type="match status" value="1"/>
</dbReference>
<evidence type="ECO:0000313" key="3">
    <source>
        <dbReference type="EMBL" id="TAA46133.1"/>
    </source>
</evidence>
<keyword evidence="3" id="KW-0067">ATP-binding</keyword>
<dbReference type="Gene3D" id="3.40.50.300">
    <property type="entry name" value="P-loop containing nucleotide triphosphate hydrolases"/>
    <property type="match status" value="1"/>
</dbReference>
<dbReference type="OrthoDB" id="9815944at2"/>
<evidence type="ECO:0000259" key="2">
    <source>
        <dbReference type="Pfam" id="PF20469"/>
    </source>
</evidence>
<dbReference type="CDD" id="cd01026">
    <property type="entry name" value="TOPRIM_OLD"/>
    <property type="match status" value="1"/>
</dbReference>
<organism evidence="3 4">
    <name type="scientific">Pseudoxanthomonas winnipegensis</name>
    <dbReference type="NCBI Taxonomy" id="2480810"/>
    <lineage>
        <taxon>Bacteria</taxon>
        <taxon>Pseudomonadati</taxon>
        <taxon>Pseudomonadota</taxon>
        <taxon>Gammaproteobacteria</taxon>
        <taxon>Lysobacterales</taxon>
        <taxon>Lysobacteraceae</taxon>
        <taxon>Pseudoxanthomonas</taxon>
    </lineage>
</organism>
<dbReference type="InterPro" id="IPR003959">
    <property type="entry name" value="ATPase_AAA_core"/>
</dbReference>
<sequence length="579" mass="63471">MLELRRLIKQHLPNTGPSVSRYLSAGRASPLENFRSSSNAPHGPDSTAAHVGHTSYVNHWFNYESLTGDYLVLEQRPDLRLKVEARLQTFLARKIQLSWGQNGLEIRIAPTNGGDVYLANHEASGILQLAPLLAAIYNEEVGALLIDEPEVSLHPQYQAFIMQELQSVAGDPREDSTKKLVVVATHSPSILTLRSASDLPRIVFFNDSASLPVQIKETAPELKNAKLRSFIARLTATHRLAFFAKHVLLVEGPSDEIIVSQLARTVQHPLLPANTQIVPVTGKPEFVEAMRLFELMGKHVYVLADLDALTDSNVLVNKFNTKDAGHVVGAATGHMTLAGLDKFSRGKLAELVTKHWEVIEPIAGTHPYWANCPAEDRNESTKRRACLAILMRDGAESDLDTAVGDSSFSSIKPAFLKLFEALEALGCFILRRGTIEDYYALSPSNGSKPREAAEEAETFDDTAIAVLEQRFADVLRALRGAAPMKPIDENEFLRRQLGGALGRAFQVIKPGMTSSELDAACQHPDDKGIFSFGLTMKGATQAIEVDFKSPLFAKGAEVPFAITESENLTAVIKEKLPAR</sequence>
<dbReference type="EMBL" id="SHMG01000001">
    <property type="protein sequence ID" value="TAA46133.1"/>
    <property type="molecule type" value="Genomic_DNA"/>
</dbReference>
<dbReference type="PANTHER" id="PTHR43581:SF2">
    <property type="entry name" value="EXCINUCLEASE ATPASE SUBUNIT"/>
    <property type="match status" value="1"/>
</dbReference>